<dbReference type="Proteomes" id="UP000186720">
    <property type="component" value="Unassembled WGS sequence"/>
</dbReference>
<gene>
    <name evidence="1" type="ORF">RG47T_1860</name>
</gene>
<dbReference type="STRING" id="1302689.RG47T_1860"/>
<protein>
    <submittedName>
        <fullName evidence="1">Uncharacterized protein</fullName>
    </submittedName>
</protein>
<accession>A0A1Q5ZXA2</accession>
<evidence type="ECO:0000313" key="1">
    <source>
        <dbReference type="EMBL" id="OKS86404.1"/>
    </source>
</evidence>
<name>A0A1Q5ZXA2_9SPHI</name>
<reference evidence="1 2" key="1">
    <citation type="submission" date="2016-11" db="EMBL/GenBank/DDBJ databases">
        <title>Whole Genome Sequencing of Mucilaginibacter polytrichastri RG4-7(T) isolated from the moss sample.</title>
        <authorList>
            <person name="Li Y."/>
        </authorList>
    </citation>
    <scope>NUCLEOTIDE SEQUENCE [LARGE SCALE GENOMIC DNA]</scope>
    <source>
        <strain evidence="1 2">RG4-7</strain>
    </source>
</reference>
<sequence length="49" mass="5875">MFVYKPFIYNFNNPPHVYNNNTCESYMSFVIVLKQILIKGAVIYNYICF</sequence>
<keyword evidence="2" id="KW-1185">Reference proteome</keyword>
<comment type="caution">
    <text evidence="1">The sequence shown here is derived from an EMBL/GenBank/DDBJ whole genome shotgun (WGS) entry which is preliminary data.</text>
</comment>
<dbReference type="AlphaFoldDB" id="A0A1Q5ZXA2"/>
<dbReference type="EMBL" id="MPPL01000001">
    <property type="protein sequence ID" value="OKS86404.1"/>
    <property type="molecule type" value="Genomic_DNA"/>
</dbReference>
<proteinExistence type="predicted"/>
<organism evidence="1 2">
    <name type="scientific">Mucilaginibacter polytrichastri</name>
    <dbReference type="NCBI Taxonomy" id="1302689"/>
    <lineage>
        <taxon>Bacteria</taxon>
        <taxon>Pseudomonadati</taxon>
        <taxon>Bacteroidota</taxon>
        <taxon>Sphingobacteriia</taxon>
        <taxon>Sphingobacteriales</taxon>
        <taxon>Sphingobacteriaceae</taxon>
        <taxon>Mucilaginibacter</taxon>
    </lineage>
</organism>
<evidence type="ECO:0000313" key="2">
    <source>
        <dbReference type="Proteomes" id="UP000186720"/>
    </source>
</evidence>